<feature type="region of interest" description="Disordered" evidence="1">
    <location>
        <begin position="1"/>
        <end position="26"/>
    </location>
</feature>
<proteinExistence type="predicted"/>
<name>A0A8J3QDB0_9ACTN</name>
<dbReference type="Proteomes" id="UP000612899">
    <property type="component" value="Unassembled WGS sequence"/>
</dbReference>
<dbReference type="AlphaFoldDB" id="A0A8J3QDB0"/>
<comment type="caution">
    <text evidence="2">The sequence shown here is derived from an EMBL/GenBank/DDBJ whole genome shotgun (WGS) entry which is preliminary data.</text>
</comment>
<evidence type="ECO:0000313" key="3">
    <source>
        <dbReference type="Proteomes" id="UP000612899"/>
    </source>
</evidence>
<dbReference type="EMBL" id="BONY01000037">
    <property type="protein sequence ID" value="GIH07537.1"/>
    <property type="molecule type" value="Genomic_DNA"/>
</dbReference>
<protein>
    <submittedName>
        <fullName evidence="2">Uncharacterized protein</fullName>
    </submittedName>
</protein>
<evidence type="ECO:0000256" key="1">
    <source>
        <dbReference type="SAM" id="MobiDB-lite"/>
    </source>
</evidence>
<reference evidence="2" key="1">
    <citation type="submission" date="2021-01" db="EMBL/GenBank/DDBJ databases">
        <title>Whole genome shotgun sequence of Rhizocola hellebori NBRC 109834.</title>
        <authorList>
            <person name="Komaki H."/>
            <person name="Tamura T."/>
        </authorList>
    </citation>
    <scope>NUCLEOTIDE SEQUENCE</scope>
    <source>
        <strain evidence="2">NBRC 109834</strain>
    </source>
</reference>
<sequence>MSPAAASTDKTNPRKLTPTEINTGGPTTQALLIRRNNQNTRASQVSSTLGETAAANEGNSVFYTGNTYASFSNDLGVTWTNVAIPAGPADAPSACCDQDVVRAHGLDRTFSIMLYLNAAGTNGVVRIFVRNAPDAAPLCSYTIDPAGAADNIVPDYPHIGLTANFLYLGNQNLTNGTTWVNSQVRRFNASNMAACVGAATNTLTWTGSVGQRLLMPVEGAANTTTMFFGAIEATNSFRVFTWPESSTTATSVVRTTGTSAFTNPDCRGGTGNFDFIERATSFSAAGFRMRGAVHGSRVTWFWHSAPVTGIAQAHVRAASFRASDSVLLEEPHIFNAAHCFGYPVVSGNVFGALGISIAAGGAAGGGGSAAQGFVGVDDTPADAIHFGTVILTASGTHNRTDGRFGDYFTVRTNARCQVAYVGTNYALLNGNTLSSHVNARYVEFGSTLDDGCF</sequence>
<keyword evidence="3" id="KW-1185">Reference proteome</keyword>
<evidence type="ECO:0000313" key="2">
    <source>
        <dbReference type="EMBL" id="GIH07537.1"/>
    </source>
</evidence>
<gene>
    <name evidence="2" type="ORF">Rhe02_56040</name>
</gene>
<organism evidence="2 3">
    <name type="scientific">Rhizocola hellebori</name>
    <dbReference type="NCBI Taxonomy" id="1392758"/>
    <lineage>
        <taxon>Bacteria</taxon>
        <taxon>Bacillati</taxon>
        <taxon>Actinomycetota</taxon>
        <taxon>Actinomycetes</taxon>
        <taxon>Micromonosporales</taxon>
        <taxon>Micromonosporaceae</taxon>
        <taxon>Rhizocola</taxon>
    </lineage>
</organism>
<accession>A0A8J3QDB0</accession>